<accession>A0A7S7NT56</accession>
<keyword evidence="2 5" id="KW-0547">Nucleotide-binding</keyword>
<dbReference type="InterPro" id="IPR011009">
    <property type="entry name" value="Kinase-like_dom_sf"/>
</dbReference>
<keyword evidence="7" id="KW-0812">Transmembrane</keyword>
<sequence length="805" mass="88154">MIPANLCPSCFEQREPGAPCPVCGWSETSQPDSPFYLWPGTILKEQYVIGRVLGHGGFGITYMGWDLNLARRIAIKEYFPAGVAARMTGNPSVFPHSKKFENEYRWGLERYLEEARTVARFQNHPFIVWVQNFFSLHGTAYLILEYLEGATLDECLKQWGHLDFATSLRVMTPVMDALREVHSVGLLHRDISPDNIFILHSGQIKVIDFGAARYALGQQSQNLSVILKHGYAPPEQYEMRGDQGAWTDVYAVAATMYRTMTGEIPPPSPDRQAKDTIQPPSAKGASIPKAQEAALMKALALRPADRYRDMPSLQAALRDGEASSTVHWHELVEKTIPTGDTGKFKMTGPGGYQEKLKAEELKRQQEKQQEQKKKPLLLWGLVAAIALVLLAGGTVVYKLLNPEQKIERFDAEPTEVEAGQEVKLTWAAVGVKRVILDGIGPQDVRGSLIVRPAQTTKYRLIAGLIDSWVEVKVKPPQVAPPVDNPDSGNGGGTGAGGGGSTPGPVTDNQDKPQPPASHVQVTRCEIQPASVRPGQMAKLVWETRGADSVWVEPDHRQLQLSGSIDFRPSRSLSVQIVAKARQASATCTASVTVEAGQTPPQPAGEVSIQSFNAFPFRPQAGQRVTLSWQAANATGVRIEPGVGSFPQASGQTQVVVQQSTRFILTAFNAQGQQATRVVDVNVVQGDVPPQPQPQPRQLSLEALHHHSGWRFDLRNFHWEAAGRTNVCRGFIVAANGTLTFRGSNNDGFSVPYSEVAEVSVNPDVNMGGSRVFLIRLQSGKKYNFLTRTPIEQAVAAIRQAIGLKN</sequence>
<evidence type="ECO:0000256" key="6">
    <source>
        <dbReference type="SAM" id="MobiDB-lite"/>
    </source>
</evidence>
<evidence type="ECO:0000313" key="10">
    <source>
        <dbReference type="Proteomes" id="UP000593892"/>
    </source>
</evidence>
<name>A0A7S7NT56_PALFE</name>
<reference evidence="9 10" key="1">
    <citation type="submission" date="2020-10" db="EMBL/GenBank/DDBJ databases">
        <title>Complete genome sequence of Paludibaculum fermentans P105T, a facultatively anaerobic acidobacterium capable of dissimilatory Fe(III) reduction.</title>
        <authorList>
            <person name="Dedysh S.N."/>
            <person name="Beletsky A.V."/>
            <person name="Kulichevskaya I.S."/>
            <person name="Mardanov A.V."/>
            <person name="Ravin N.V."/>
        </authorList>
    </citation>
    <scope>NUCLEOTIDE SEQUENCE [LARGE SCALE GENOMIC DNA]</scope>
    <source>
        <strain evidence="9 10">P105</strain>
    </source>
</reference>
<keyword evidence="4 5" id="KW-0067">ATP-binding</keyword>
<dbReference type="PANTHER" id="PTHR43289:SF34">
    <property type="entry name" value="SERINE_THREONINE-PROTEIN KINASE YBDM-RELATED"/>
    <property type="match status" value="1"/>
</dbReference>
<evidence type="ECO:0000313" key="9">
    <source>
        <dbReference type="EMBL" id="QOY89280.1"/>
    </source>
</evidence>
<dbReference type="AlphaFoldDB" id="A0A7S7NT56"/>
<dbReference type="GO" id="GO:0005524">
    <property type="term" value="F:ATP binding"/>
    <property type="evidence" value="ECO:0007669"/>
    <property type="project" value="UniProtKB-UniRule"/>
</dbReference>
<dbReference type="CDD" id="cd14014">
    <property type="entry name" value="STKc_PknB_like"/>
    <property type="match status" value="1"/>
</dbReference>
<evidence type="ECO:0000256" key="1">
    <source>
        <dbReference type="ARBA" id="ARBA00022679"/>
    </source>
</evidence>
<dbReference type="InterPro" id="IPR008266">
    <property type="entry name" value="Tyr_kinase_AS"/>
</dbReference>
<gene>
    <name evidence="9" type="ORF">IRI77_04805</name>
</gene>
<feature type="transmembrane region" description="Helical" evidence="7">
    <location>
        <begin position="376"/>
        <end position="400"/>
    </location>
</feature>
<keyword evidence="9" id="KW-0723">Serine/threonine-protein kinase</keyword>
<evidence type="ECO:0000256" key="4">
    <source>
        <dbReference type="ARBA" id="ARBA00022840"/>
    </source>
</evidence>
<dbReference type="Gene3D" id="3.30.200.20">
    <property type="entry name" value="Phosphorylase Kinase, domain 1"/>
    <property type="match status" value="1"/>
</dbReference>
<dbReference type="EMBL" id="CP063849">
    <property type="protein sequence ID" value="QOY89280.1"/>
    <property type="molecule type" value="Genomic_DNA"/>
</dbReference>
<organism evidence="9 10">
    <name type="scientific">Paludibaculum fermentans</name>
    <dbReference type="NCBI Taxonomy" id="1473598"/>
    <lineage>
        <taxon>Bacteria</taxon>
        <taxon>Pseudomonadati</taxon>
        <taxon>Acidobacteriota</taxon>
        <taxon>Terriglobia</taxon>
        <taxon>Bryobacterales</taxon>
        <taxon>Bryobacteraceae</taxon>
        <taxon>Paludibaculum</taxon>
    </lineage>
</organism>
<dbReference type="InterPro" id="IPR000719">
    <property type="entry name" value="Prot_kinase_dom"/>
</dbReference>
<keyword evidence="3 9" id="KW-0418">Kinase</keyword>
<keyword evidence="7" id="KW-1133">Transmembrane helix</keyword>
<evidence type="ECO:0000256" key="2">
    <source>
        <dbReference type="ARBA" id="ARBA00022741"/>
    </source>
</evidence>
<keyword evidence="7" id="KW-0472">Membrane</keyword>
<feature type="region of interest" description="Disordered" evidence="6">
    <location>
        <begin position="476"/>
        <end position="520"/>
    </location>
</feature>
<dbReference type="Gene3D" id="1.10.510.10">
    <property type="entry name" value="Transferase(Phosphotransferase) domain 1"/>
    <property type="match status" value="1"/>
</dbReference>
<dbReference type="SUPFAM" id="SSF56112">
    <property type="entry name" value="Protein kinase-like (PK-like)"/>
    <property type="match status" value="1"/>
</dbReference>
<evidence type="ECO:0000256" key="3">
    <source>
        <dbReference type="ARBA" id="ARBA00022777"/>
    </source>
</evidence>
<feature type="region of interest" description="Disordered" evidence="6">
    <location>
        <begin position="262"/>
        <end position="286"/>
    </location>
</feature>
<dbReference type="Pfam" id="PF00069">
    <property type="entry name" value="Pkinase"/>
    <property type="match status" value="1"/>
</dbReference>
<dbReference type="Proteomes" id="UP000593892">
    <property type="component" value="Chromosome"/>
</dbReference>
<keyword evidence="10" id="KW-1185">Reference proteome</keyword>
<dbReference type="KEGG" id="pfer:IRI77_04805"/>
<dbReference type="InterPro" id="IPR017441">
    <property type="entry name" value="Protein_kinase_ATP_BS"/>
</dbReference>
<evidence type="ECO:0000259" key="8">
    <source>
        <dbReference type="PROSITE" id="PS50011"/>
    </source>
</evidence>
<protein>
    <submittedName>
        <fullName evidence="9">Serine/threonine protein kinase</fullName>
    </submittedName>
</protein>
<dbReference type="PANTHER" id="PTHR43289">
    <property type="entry name" value="MITOGEN-ACTIVATED PROTEIN KINASE KINASE KINASE 20-RELATED"/>
    <property type="match status" value="1"/>
</dbReference>
<feature type="compositionally biased region" description="Gly residues" evidence="6">
    <location>
        <begin position="488"/>
        <end position="501"/>
    </location>
</feature>
<feature type="binding site" evidence="5">
    <location>
        <position position="76"/>
    </location>
    <ligand>
        <name>ATP</name>
        <dbReference type="ChEBI" id="CHEBI:30616"/>
    </ligand>
</feature>
<dbReference type="PROSITE" id="PS00109">
    <property type="entry name" value="PROTEIN_KINASE_TYR"/>
    <property type="match status" value="1"/>
</dbReference>
<evidence type="ECO:0000256" key="7">
    <source>
        <dbReference type="SAM" id="Phobius"/>
    </source>
</evidence>
<proteinExistence type="predicted"/>
<feature type="domain" description="Protein kinase" evidence="8">
    <location>
        <begin position="47"/>
        <end position="332"/>
    </location>
</feature>
<evidence type="ECO:0000256" key="5">
    <source>
        <dbReference type="PROSITE-ProRule" id="PRU10141"/>
    </source>
</evidence>
<dbReference type="GO" id="GO:0004674">
    <property type="term" value="F:protein serine/threonine kinase activity"/>
    <property type="evidence" value="ECO:0007669"/>
    <property type="project" value="UniProtKB-KW"/>
</dbReference>
<keyword evidence="1" id="KW-0808">Transferase</keyword>
<dbReference type="PROSITE" id="PS50011">
    <property type="entry name" value="PROTEIN_KINASE_DOM"/>
    <property type="match status" value="1"/>
</dbReference>
<dbReference type="PROSITE" id="PS00107">
    <property type="entry name" value="PROTEIN_KINASE_ATP"/>
    <property type="match status" value="1"/>
</dbReference>
<dbReference type="RefSeq" id="WP_194450942.1">
    <property type="nucleotide sequence ID" value="NZ_CP063849.1"/>
</dbReference>